<dbReference type="PANTHER" id="PTHR38098:SF1">
    <property type="entry name" value="LPS-ASSEMBLY LIPOPROTEIN LPTE"/>
    <property type="match status" value="1"/>
</dbReference>
<comment type="function">
    <text evidence="6">Together with LptD, is involved in the assembly of lipopolysaccharide (LPS) at the surface of the outer membrane. Required for the proper assembly of LptD. Binds LPS and may serve as the LPS recognition site at the outer membrane.</text>
</comment>
<evidence type="ECO:0000313" key="8">
    <source>
        <dbReference type="EMBL" id="MDM7858783.1"/>
    </source>
</evidence>
<organism evidence="8 9">
    <name type="scientific">Thiopseudomonas acetoxidans</name>
    <dbReference type="NCBI Taxonomy" id="3041622"/>
    <lineage>
        <taxon>Bacteria</taxon>
        <taxon>Pseudomonadati</taxon>
        <taxon>Pseudomonadota</taxon>
        <taxon>Gammaproteobacteria</taxon>
        <taxon>Pseudomonadales</taxon>
        <taxon>Pseudomonadaceae</taxon>
        <taxon>Thiopseudomonas</taxon>
    </lineage>
</organism>
<comment type="caution">
    <text evidence="8">The sequence shown here is derived from an EMBL/GenBank/DDBJ whole genome shotgun (WGS) entry which is preliminary data.</text>
</comment>
<evidence type="ECO:0000256" key="3">
    <source>
        <dbReference type="ARBA" id="ARBA00023139"/>
    </source>
</evidence>
<evidence type="ECO:0000256" key="6">
    <source>
        <dbReference type="HAMAP-Rule" id="MF_01186"/>
    </source>
</evidence>
<sequence length="198" mass="22109">MRIQHLATIALTLLLTACGFHLRGMGSFDFALQELQFKSADSRAPLAKALESRLEAQGVELNATAPFTLYLQREQHTQRVVSYTAGTRSAEHMLTSSVDYAIRAGDLPDLMTGTAEVQRVLSFNQNHVSASNEEATLLRNEMRNELVMQLMMRLQAIKPEQLEALRTTAQARADADAEAKQQELDRLQQELNLEPLAN</sequence>
<reference evidence="8 9" key="1">
    <citation type="submission" date="2023-06" db="EMBL/GenBank/DDBJ databases">
        <title>Thiopseudomonas sp. CY1220 draft genome sequence.</title>
        <authorList>
            <person name="Zhao G."/>
            <person name="An M."/>
        </authorList>
    </citation>
    <scope>NUCLEOTIDE SEQUENCE [LARGE SCALE GENOMIC DNA]</scope>
    <source>
        <strain evidence="8 9">CY1220</strain>
    </source>
</reference>
<accession>A0ABT7SRG5</accession>
<dbReference type="RefSeq" id="WP_289411632.1">
    <property type="nucleotide sequence ID" value="NZ_JAUCDY010000016.1"/>
</dbReference>
<evidence type="ECO:0000313" key="9">
    <source>
        <dbReference type="Proteomes" id="UP001241056"/>
    </source>
</evidence>
<feature type="compositionally biased region" description="Basic and acidic residues" evidence="7">
    <location>
        <begin position="173"/>
        <end position="188"/>
    </location>
</feature>
<comment type="subcellular location">
    <subcellularLocation>
        <location evidence="6">Cell outer membrane</location>
        <topology evidence="6">Lipid-anchor</topology>
    </subcellularLocation>
</comment>
<evidence type="ECO:0000256" key="4">
    <source>
        <dbReference type="ARBA" id="ARBA00023237"/>
    </source>
</evidence>
<keyword evidence="5 6" id="KW-0449">Lipoprotein</keyword>
<dbReference type="PROSITE" id="PS51257">
    <property type="entry name" value="PROKAR_LIPOPROTEIN"/>
    <property type="match status" value="1"/>
</dbReference>
<dbReference type="Gene3D" id="3.30.160.150">
    <property type="entry name" value="Lipoprotein like domain"/>
    <property type="match status" value="1"/>
</dbReference>
<dbReference type="Proteomes" id="UP001241056">
    <property type="component" value="Unassembled WGS sequence"/>
</dbReference>
<evidence type="ECO:0000256" key="2">
    <source>
        <dbReference type="ARBA" id="ARBA00023136"/>
    </source>
</evidence>
<keyword evidence="9" id="KW-1185">Reference proteome</keyword>
<dbReference type="PANTHER" id="PTHR38098">
    <property type="entry name" value="LPS-ASSEMBLY LIPOPROTEIN LPTE"/>
    <property type="match status" value="1"/>
</dbReference>
<keyword evidence="2 6" id="KW-0472">Membrane</keyword>
<protein>
    <recommendedName>
        <fullName evidence="6">LPS-assembly lipoprotein LptE</fullName>
    </recommendedName>
</protein>
<proteinExistence type="inferred from homology"/>
<name>A0ABT7SRG5_9GAMM</name>
<keyword evidence="1 6" id="KW-0732">Signal</keyword>
<evidence type="ECO:0000256" key="1">
    <source>
        <dbReference type="ARBA" id="ARBA00022729"/>
    </source>
</evidence>
<keyword evidence="4 6" id="KW-0998">Cell outer membrane</keyword>
<comment type="similarity">
    <text evidence="6">Belongs to the LptE lipoprotein family.</text>
</comment>
<feature type="region of interest" description="Disordered" evidence="7">
    <location>
        <begin position="173"/>
        <end position="198"/>
    </location>
</feature>
<evidence type="ECO:0000256" key="7">
    <source>
        <dbReference type="SAM" id="MobiDB-lite"/>
    </source>
</evidence>
<evidence type="ECO:0000256" key="5">
    <source>
        <dbReference type="ARBA" id="ARBA00023288"/>
    </source>
</evidence>
<dbReference type="Pfam" id="PF04390">
    <property type="entry name" value="LptE"/>
    <property type="match status" value="1"/>
</dbReference>
<keyword evidence="3 6" id="KW-0564">Palmitate</keyword>
<dbReference type="HAMAP" id="MF_01186">
    <property type="entry name" value="LPS_assembly_LptE"/>
    <property type="match status" value="1"/>
</dbReference>
<comment type="subunit">
    <text evidence="6">Component of the lipopolysaccharide transport and assembly complex. Interacts with LptD.</text>
</comment>
<gene>
    <name evidence="6" type="primary">lptE</name>
    <name evidence="8" type="ORF">QEZ41_10955</name>
</gene>
<dbReference type="InterPro" id="IPR007485">
    <property type="entry name" value="LPS_assembly_LptE"/>
</dbReference>
<dbReference type="EMBL" id="JAUCDY010000016">
    <property type="protein sequence ID" value="MDM7858783.1"/>
    <property type="molecule type" value="Genomic_DNA"/>
</dbReference>